<name>A0AC34FPK3_9BILA</name>
<reference evidence="2" key="1">
    <citation type="submission" date="2022-11" db="UniProtKB">
        <authorList>
            <consortium name="WormBaseParasite"/>
        </authorList>
    </citation>
    <scope>IDENTIFICATION</scope>
</reference>
<protein>
    <submittedName>
        <fullName evidence="2">Saposin B-type domain-containing protein</fullName>
    </submittedName>
</protein>
<sequence>MMKKLGLLANVTDDFYFQSSELSEIKYCYLQKLNRIIKSPNLNSTLDWIEIGSLPLKCANSLNIKLSNFIPTPKLYENKHFIAPKINDTCSIITFGIGHEVENELFLKQNYPHCSFLGIDPDPLINEPLFQQKLSGHFVKAAVGGISKKGQITRLDTTELINHYENVQKISASSLIETYHGKDRPIDLVNFDIEGAEFEVFELMPEDRIYKQICQFNVEFHHPVSIKSDYTVAVAIKILRNFIIDGTFVWVKSDILFETFFPSYFINVKNRYSFIIIASILVSAICEESEAAADPIPGETCKMCIRFISKMSKYILEHSGDVKRYGGKVCDVLTWGNESLDKKCRKMVNEKIEYIVEKVRASKTSEEICHDIYFC</sequence>
<dbReference type="WBParaSite" id="ES5_v2.g19136.t1">
    <property type="protein sequence ID" value="ES5_v2.g19136.t1"/>
    <property type="gene ID" value="ES5_v2.g19136"/>
</dbReference>
<accession>A0AC34FPK3</accession>
<evidence type="ECO:0000313" key="1">
    <source>
        <dbReference type="Proteomes" id="UP000887579"/>
    </source>
</evidence>
<organism evidence="1 2">
    <name type="scientific">Panagrolaimus sp. ES5</name>
    <dbReference type="NCBI Taxonomy" id="591445"/>
    <lineage>
        <taxon>Eukaryota</taxon>
        <taxon>Metazoa</taxon>
        <taxon>Ecdysozoa</taxon>
        <taxon>Nematoda</taxon>
        <taxon>Chromadorea</taxon>
        <taxon>Rhabditida</taxon>
        <taxon>Tylenchina</taxon>
        <taxon>Panagrolaimomorpha</taxon>
        <taxon>Panagrolaimoidea</taxon>
        <taxon>Panagrolaimidae</taxon>
        <taxon>Panagrolaimus</taxon>
    </lineage>
</organism>
<dbReference type="Proteomes" id="UP000887579">
    <property type="component" value="Unplaced"/>
</dbReference>
<evidence type="ECO:0000313" key="2">
    <source>
        <dbReference type="WBParaSite" id="ES5_v2.g19136.t1"/>
    </source>
</evidence>
<proteinExistence type="predicted"/>